<feature type="compositionally biased region" description="Basic and acidic residues" evidence="1">
    <location>
        <begin position="61"/>
        <end position="75"/>
    </location>
</feature>
<sequence>MDITIKIDLTENTIKALHEVAAAITQPKGVRVSLADLADATNNLQQGTTKAEPAAPDAVEETPKQEEQAKAEPAKKPATKKAAPKKTEEPKTEEPAKAEAPKKEEAKAPTKDDVTKALTKLMEAKGGDKTEAMALVKSNSSNGKLSGVDPAKYADIIAEAEAAINA</sequence>
<organism evidence="2">
    <name type="scientific">Veillonella ratti</name>
    <dbReference type="NCBI Taxonomy" id="103892"/>
    <lineage>
        <taxon>Bacteria</taxon>
        <taxon>Bacillati</taxon>
        <taxon>Bacillota</taxon>
        <taxon>Negativicutes</taxon>
        <taxon>Veillonellales</taxon>
        <taxon>Veillonellaceae</taxon>
        <taxon>Veillonella</taxon>
    </lineage>
</organism>
<gene>
    <name evidence="2" type="ORF">VRLFYP33_00375</name>
</gene>
<proteinExistence type="predicted"/>
<dbReference type="RefSeq" id="WP_156704024.1">
    <property type="nucleotide sequence ID" value="NZ_CACRUX010000012.1"/>
</dbReference>
<dbReference type="EMBL" id="CACRUX010000012">
    <property type="protein sequence ID" value="VYT72552.1"/>
    <property type="molecule type" value="Genomic_DNA"/>
</dbReference>
<evidence type="ECO:0000256" key="1">
    <source>
        <dbReference type="SAM" id="MobiDB-lite"/>
    </source>
</evidence>
<reference evidence="2" key="1">
    <citation type="submission" date="2019-11" db="EMBL/GenBank/DDBJ databases">
        <authorList>
            <person name="Feng L."/>
        </authorList>
    </citation>
    <scope>NUCLEOTIDE SEQUENCE</scope>
    <source>
        <strain evidence="2">VrattiLFYP33</strain>
    </source>
</reference>
<feature type="compositionally biased region" description="Basic and acidic residues" evidence="1">
    <location>
        <begin position="85"/>
        <end position="114"/>
    </location>
</feature>
<evidence type="ECO:0008006" key="3">
    <source>
        <dbReference type="Google" id="ProtNLM"/>
    </source>
</evidence>
<protein>
    <recommendedName>
        <fullName evidence="3">rRNA biogenesis protein rrp5</fullName>
    </recommendedName>
</protein>
<evidence type="ECO:0000313" key="2">
    <source>
        <dbReference type="EMBL" id="VYT72552.1"/>
    </source>
</evidence>
<dbReference type="AlphaFoldDB" id="A0A6N2Z5T8"/>
<feature type="region of interest" description="Disordered" evidence="1">
    <location>
        <begin position="44"/>
        <end position="114"/>
    </location>
</feature>
<accession>A0A6N2Z5T8</accession>
<name>A0A6N2Z5T8_9FIRM</name>